<feature type="domain" description="ATP-grasp" evidence="5">
    <location>
        <begin position="82"/>
        <end position="274"/>
    </location>
</feature>
<reference evidence="6 7" key="1">
    <citation type="journal article" date="2015" name="Genome Announc.">
        <title>Complete Genome Sequence of Methanosphaerula palustris E1-9CT, a Hydrogenotrophic Methanogen Isolated from a Minerotrophic Fen Peatland.</title>
        <authorList>
            <person name="Cadillo-Quiroz H."/>
            <person name="Browne P."/>
            <person name="Kyrpides N."/>
            <person name="Woyke T."/>
            <person name="Goodwin L."/>
            <person name="Detter C."/>
            <person name="Yavitt J.B."/>
            <person name="Zinder S.H."/>
        </authorList>
    </citation>
    <scope>NUCLEOTIDE SEQUENCE [LARGE SCALE GENOMIC DNA]</scope>
    <source>
        <strain evidence="7">ATCC BAA-1556 / DSM 19958 / E1-9c</strain>
    </source>
</reference>
<evidence type="ECO:0000313" key="7">
    <source>
        <dbReference type="Proteomes" id="UP000002457"/>
    </source>
</evidence>
<dbReference type="HOGENOM" id="CLU_057102_0_0_2"/>
<dbReference type="SUPFAM" id="SSF56059">
    <property type="entry name" value="Glutathione synthetase ATP-binding domain-like"/>
    <property type="match status" value="1"/>
</dbReference>
<keyword evidence="7" id="KW-1185">Reference proteome</keyword>
<dbReference type="Pfam" id="PF02655">
    <property type="entry name" value="ATP-grasp_3"/>
    <property type="match status" value="1"/>
</dbReference>
<dbReference type="GeneID" id="7271991"/>
<dbReference type="EMBL" id="CP001338">
    <property type="protein sequence ID" value="ACL17311.1"/>
    <property type="molecule type" value="Genomic_DNA"/>
</dbReference>
<dbReference type="InterPro" id="IPR011761">
    <property type="entry name" value="ATP-grasp"/>
</dbReference>
<keyword evidence="2 4" id="KW-0547">Nucleotide-binding</keyword>
<keyword evidence="3 4" id="KW-0067">ATP-binding</keyword>
<evidence type="ECO:0000256" key="1">
    <source>
        <dbReference type="ARBA" id="ARBA00022598"/>
    </source>
</evidence>
<dbReference type="PANTHER" id="PTHR43055:SF1">
    <property type="entry name" value="FORMATE-DEPENDENT PHOSPHORIBOSYLGLYCINAMIDE FORMYLTRANSFERASE"/>
    <property type="match status" value="1"/>
</dbReference>
<evidence type="ECO:0000256" key="2">
    <source>
        <dbReference type="ARBA" id="ARBA00022741"/>
    </source>
</evidence>
<evidence type="ECO:0000313" key="6">
    <source>
        <dbReference type="EMBL" id="ACL17311.1"/>
    </source>
</evidence>
<dbReference type="PANTHER" id="PTHR43055">
    <property type="entry name" value="FORMATE-DEPENDENT PHOSPHORIBOSYLGLYCINAMIDE FORMYLTRANSFERASE"/>
    <property type="match status" value="1"/>
</dbReference>
<dbReference type="InterPro" id="IPR003806">
    <property type="entry name" value="ATP-grasp_PylC-type"/>
</dbReference>
<dbReference type="Gene3D" id="3.30.470.20">
    <property type="entry name" value="ATP-grasp fold, B domain"/>
    <property type="match status" value="1"/>
</dbReference>
<dbReference type="GO" id="GO:0005524">
    <property type="term" value="F:ATP binding"/>
    <property type="evidence" value="ECO:0007669"/>
    <property type="project" value="UniProtKB-UniRule"/>
</dbReference>
<organism evidence="6 7">
    <name type="scientific">Methanosphaerula palustris (strain ATCC BAA-1556 / DSM 19958 / E1-9c)</name>
    <dbReference type="NCBI Taxonomy" id="521011"/>
    <lineage>
        <taxon>Archaea</taxon>
        <taxon>Methanobacteriati</taxon>
        <taxon>Methanobacteriota</taxon>
        <taxon>Stenosarchaea group</taxon>
        <taxon>Methanomicrobia</taxon>
        <taxon>Methanomicrobiales</taxon>
        <taxon>Methanoregulaceae</taxon>
        <taxon>Methanosphaerula</taxon>
    </lineage>
</organism>
<sequence length="360" mass="38523">MKGNVLVAGFTTRHVARSAAAAGYRVTAVDHFCDQDLSWYTDEQIRFDDLDDLPDAIEGICQRHQFDFMVVTSGAETVDCPVPLMGTPAVQVEPFLDKGMMQEFFEGLEMPIPPRAAPGTYPVFLKPLTGAGGWRNAIVHSIDEERAWEALFPGAPYLAQEIVDGVPASVSCIGDGSRAVAVAVNRQVMRGGDEAAFGFSGSMTPFDTPMAAEMVRVAEQVVAASGCVGSVGVDFIVGDDLHLIEINPRFQGTVDTVEMATGCNLFDLHVAGCEGRLPVLPPRVAGRYAVRSILFAEEELVVTGDLTGLAPIVADIPWPGTVIEEGGAIVSVYGQGPTEAQARASLDNNIITVRTYMSQW</sequence>
<dbReference type="OrthoDB" id="11959at2157"/>
<evidence type="ECO:0000256" key="4">
    <source>
        <dbReference type="PROSITE-ProRule" id="PRU00409"/>
    </source>
</evidence>
<dbReference type="PROSITE" id="PS50975">
    <property type="entry name" value="ATP_GRASP"/>
    <property type="match status" value="1"/>
</dbReference>
<gene>
    <name evidence="6" type="ordered locus">Mpal_2010</name>
</gene>
<dbReference type="STRING" id="521011.Mpal_2010"/>
<evidence type="ECO:0000256" key="3">
    <source>
        <dbReference type="ARBA" id="ARBA00022840"/>
    </source>
</evidence>
<dbReference type="GO" id="GO:0046872">
    <property type="term" value="F:metal ion binding"/>
    <property type="evidence" value="ECO:0007669"/>
    <property type="project" value="InterPro"/>
</dbReference>
<proteinExistence type="predicted"/>
<dbReference type="GO" id="GO:0016874">
    <property type="term" value="F:ligase activity"/>
    <property type="evidence" value="ECO:0007669"/>
    <property type="project" value="UniProtKB-KW"/>
</dbReference>
<keyword evidence="1" id="KW-0436">Ligase</keyword>
<name>B8GDG0_METPE</name>
<dbReference type="AlphaFoldDB" id="B8GDG0"/>
<dbReference type="KEGG" id="mpl:Mpal_2010"/>
<dbReference type="GO" id="GO:0005829">
    <property type="term" value="C:cytosol"/>
    <property type="evidence" value="ECO:0007669"/>
    <property type="project" value="TreeGrafter"/>
</dbReference>
<accession>B8GDG0</accession>
<evidence type="ECO:0000259" key="5">
    <source>
        <dbReference type="PROSITE" id="PS50975"/>
    </source>
</evidence>
<dbReference type="eggNOG" id="arCOG01595">
    <property type="taxonomic scope" value="Archaea"/>
</dbReference>
<dbReference type="RefSeq" id="WP_012618630.1">
    <property type="nucleotide sequence ID" value="NC_011832.1"/>
</dbReference>
<dbReference type="Proteomes" id="UP000002457">
    <property type="component" value="Chromosome"/>
</dbReference>
<protein>
    <recommendedName>
        <fullName evidence="5">ATP-grasp domain-containing protein</fullName>
    </recommendedName>
</protein>